<dbReference type="RefSeq" id="XP_018709652.1">
    <property type="nucleotide sequence ID" value="XM_018859165.1"/>
</dbReference>
<gene>
    <name evidence="7" type="ORF">METBIDRAFT_80055</name>
</gene>
<dbReference type="Proteomes" id="UP000092555">
    <property type="component" value="Unassembled WGS sequence"/>
</dbReference>
<dbReference type="GeneID" id="30032141"/>
<protein>
    <recommendedName>
        <fullName evidence="4">Exocyst complex component Sec8</fullName>
    </recommendedName>
</protein>
<feature type="domain" description="Exocyst complex component Sec8 middle helical bundle" evidence="6">
    <location>
        <begin position="321"/>
        <end position="583"/>
    </location>
</feature>
<dbReference type="GO" id="GO:0000145">
    <property type="term" value="C:exocyst"/>
    <property type="evidence" value="ECO:0007669"/>
    <property type="project" value="UniProtKB-UniRule"/>
</dbReference>
<name>A0A1A0H5D2_9ASCO</name>
<evidence type="ECO:0000313" key="7">
    <source>
        <dbReference type="EMBL" id="OBA19117.1"/>
    </source>
</evidence>
<dbReference type="GO" id="GO:0006612">
    <property type="term" value="P:protein targeting to membrane"/>
    <property type="evidence" value="ECO:0007669"/>
    <property type="project" value="UniProtKB-UniRule"/>
</dbReference>
<sequence>MSNRHRATSMAFSGNVSDDEMKKSLQSLADLKSVYKDIHYDWPQLIQGEVTPIELAISLLDDTSVGLAHRKSEFDELCETTGQALKAAVVENHETFNNSIGLYHQLISIAKDSQLDSKVIKDLIETSTKDMRDRSASLKVLDQSSTKYSEMIEILDAMEYLRDIPAQIDQLITEKKIYEVYDVIADGYKTASRYNLWSLSSMNATQNYLEVQSNNLYDMIIDELQNEIYLKSTLSSKESWSNMIHSNNPEITSFMTLVNSLTTLELYIYNLANLDINEISASLTENTKKFLESQLPQLHQHYRKGKTSKPNYALLLESKLNPSTASYFYIYRLLSTASKLNKLQSVTQILLNSLHLELQYMTNKITEECKLLNIHKLARLEKAKVLEHTNSQDIISGHGLYDSSVHILQEYFGSFFLRCLIVLLKHKIACEIVKMIRSTDEISSYLRKGLNVESAHLYDFHTTWTIMSKEINDLIEIYIHGERTDLSPSRPDLVPSQVNQVLTKKQLFRLEDATGSNSNESSKELKAVLDEMFPGFLISSRKSHVAQRTENSPYITTERLSSSVDALVPRNIFNMRIILEYFLVFISGANNLFLDFEITKSISTPPFQFYQNVMHKSFLARIKEQLNLAFDGCMTNDMGVELRKSHNKKTLCFNQEIISLSEADFDFDESDKSKPSRNLRVYLNAVQFEQILSSACFTLNTSFSYRKEFSDLILEILKKFSGFYNDYYRELLATGGSHDITEINLGINEERTQQLRLNKWMNAIVLTNLTETLIKEQDKQDEKSSKVSKECDLMFYETVSGPRALEVSKDDLLDDDSFHHVCVLLKTSSWVLTWLPSMKKVSNLSSTDEGELEINKLRQKFIILENGRAPTSAMKKPYHVYLTLDLNSMNVFNDVIKTFETIRKNALIALRYDLRLKTMHHISQSFEENFILTTEPADSDAFISLLNREVYYIGAKIGEVLNTQERNFILTGLSEHISRAFVKGSELVSVINQNGIKRIILNIFTTQQMLRSVVCKEDKVDLSDSSRYFEMFTLSEHNLLQKISQETLPFTKGEILNLLRLMYSEKLTSANVTSFNKTRYSELVKKVSDLLT</sequence>
<comment type="function">
    <text evidence="4">Component of the exocyst complex involved in the docking of exocytic vesicles with fusion sites on the plasma membrane.</text>
</comment>
<accession>A0A1A0H5D2</accession>
<evidence type="ECO:0000256" key="3">
    <source>
        <dbReference type="ARBA" id="ARBA00022927"/>
    </source>
</evidence>
<dbReference type="STRING" id="869754.A0A1A0H5D2"/>
<evidence type="ECO:0000259" key="6">
    <source>
        <dbReference type="Pfam" id="PF20652"/>
    </source>
</evidence>
<comment type="similarity">
    <text evidence="4">Belongs to the SEC8 family.</text>
</comment>
<dbReference type="OrthoDB" id="272977at2759"/>
<dbReference type="InterPro" id="IPR039682">
    <property type="entry name" value="Sec8/EXOC4"/>
</dbReference>
<evidence type="ECO:0000256" key="2">
    <source>
        <dbReference type="ARBA" id="ARBA00022483"/>
    </source>
</evidence>
<evidence type="ECO:0000259" key="5">
    <source>
        <dbReference type="Pfam" id="PF04048"/>
    </source>
</evidence>
<dbReference type="GO" id="GO:0006904">
    <property type="term" value="P:vesicle docking involved in exocytosis"/>
    <property type="evidence" value="ECO:0007669"/>
    <property type="project" value="InterPro"/>
</dbReference>
<dbReference type="PANTHER" id="PTHR14146:SF0">
    <property type="entry name" value="EXOCYST COMPLEX COMPONENT 4"/>
    <property type="match status" value="1"/>
</dbReference>
<organism evidence="7 8">
    <name type="scientific">Metschnikowia bicuspidata var. bicuspidata NRRL YB-4993</name>
    <dbReference type="NCBI Taxonomy" id="869754"/>
    <lineage>
        <taxon>Eukaryota</taxon>
        <taxon>Fungi</taxon>
        <taxon>Dikarya</taxon>
        <taxon>Ascomycota</taxon>
        <taxon>Saccharomycotina</taxon>
        <taxon>Pichiomycetes</taxon>
        <taxon>Metschnikowiaceae</taxon>
        <taxon>Metschnikowia</taxon>
    </lineage>
</organism>
<comment type="caution">
    <text evidence="7">The sequence shown here is derived from an EMBL/GenBank/DDBJ whole genome shotgun (WGS) entry which is preliminary data.</text>
</comment>
<dbReference type="EMBL" id="LXTC01000008">
    <property type="protein sequence ID" value="OBA19117.1"/>
    <property type="molecule type" value="Genomic_DNA"/>
</dbReference>
<dbReference type="Pfam" id="PF04048">
    <property type="entry name" value="Sec8_N"/>
    <property type="match status" value="1"/>
</dbReference>
<dbReference type="GO" id="GO:0006893">
    <property type="term" value="P:Golgi to plasma membrane transport"/>
    <property type="evidence" value="ECO:0007669"/>
    <property type="project" value="TreeGrafter"/>
</dbReference>
<dbReference type="PANTHER" id="PTHR14146">
    <property type="entry name" value="EXOCYST COMPLEX COMPONENT 4"/>
    <property type="match status" value="1"/>
</dbReference>
<keyword evidence="3 4" id="KW-0653">Protein transport</keyword>
<evidence type="ECO:0000256" key="1">
    <source>
        <dbReference type="ARBA" id="ARBA00022448"/>
    </source>
</evidence>
<evidence type="ECO:0000313" key="8">
    <source>
        <dbReference type="Proteomes" id="UP000092555"/>
    </source>
</evidence>
<dbReference type="AlphaFoldDB" id="A0A1A0H5D2"/>
<reference evidence="7 8" key="1">
    <citation type="submission" date="2016-05" db="EMBL/GenBank/DDBJ databases">
        <title>Comparative genomics of biotechnologically important yeasts.</title>
        <authorList>
            <consortium name="DOE Joint Genome Institute"/>
            <person name="Riley R."/>
            <person name="Haridas S."/>
            <person name="Wolfe K.H."/>
            <person name="Lopes M.R."/>
            <person name="Hittinger C.T."/>
            <person name="Goker M."/>
            <person name="Salamov A."/>
            <person name="Wisecaver J."/>
            <person name="Long T.M."/>
            <person name="Aerts A.L."/>
            <person name="Barry K."/>
            <person name="Choi C."/>
            <person name="Clum A."/>
            <person name="Coughlan A.Y."/>
            <person name="Deshpande S."/>
            <person name="Douglass A.P."/>
            <person name="Hanson S.J."/>
            <person name="Klenk H.-P."/>
            <person name="LaButti K."/>
            <person name="Lapidus A."/>
            <person name="Lindquist E."/>
            <person name="Lipzen A."/>
            <person name="Meier-kolthoff J.P."/>
            <person name="Ohm R.A."/>
            <person name="Otillar R.P."/>
            <person name="Pangilinan J."/>
            <person name="Peng Y."/>
            <person name="Rokas A."/>
            <person name="Rosa C.A."/>
            <person name="Scheuner C."/>
            <person name="Sibirny A.A."/>
            <person name="Slot J.C."/>
            <person name="Stielow J.B."/>
            <person name="Sun H."/>
            <person name="Kurtzman C.P."/>
            <person name="Blackwell M."/>
            <person name="Grigoriev I.V."/>
            <person name="Jeffries T.W."/>
        </authorList>
    </citation>
    <scope>NUCLEOTIDE SEQUENCE [LARGE SCALE GENOMIC DNA]</scope>
    <source>
        <strain evidence="7 8">NRRL YB-4993</strain>
    </source>
</reference>
<dbReference type="GO" id="GO:0015031">
    <property type="term" value="P:protein transport"/>
    <property type="evidence" value="ECO:0007669"/>
    <property type="project" value="UniProtKB-KW"/>
</dbReference>
<feature type="domain" description="Exocyst complex component Sec8 N-terminal" evidence="5">
    <location>
        <begin position="31"/>
        <end position="171"/>
    </location>
</feature>
<keyword evidence="1 4" id="KW-0813">Transport</keyword>
<keyword evidence="2 4" id="KW-0268">Exocytosis</keyword>
<dbReference type="GO" id="GO:0090522">
    <property type="term" value="P:vesicle tethering involved in exocytosis"/>
    <property type="evidence" value="ECO:0007669"/>
    <property type="project" value="UniProtKB-UniRule"/>
</dbReference>
<dbReference type="InterPro" id="IPR007191">
    <property type="entry name" value="Sec8_exocyst_N"/>
</dbReference>
<evidence type="ECO:0000256" key="4">
    <source>
        <dbReference type="RuleBase" id="RU367079"/>
    </source>
</evidence>
<proteinExistence type="inferred from homology"/>
<keyword evidence="8" id="KW-1185">Reference proteome</keyword>
<dbReference type="InterPro" id="IPR048630">
    <property type="entry name" value="Sec8_M"/>
</dbReference>
<dbReference type="Pfam" id="PF20652">
    <property type="entry name" value="Sec8_C"/>
    <property type="match status" value="1"/>
</dbReference>